<sequence length="186" mass="21280">MLSNVNRSLLLYLLIGIIIIAVLVIVGGTILAIIKAYRKGEHSKRKCIFLTLLCIAIAATSWIFNMGWIRFIMTFMLIPFIHAIIFFLINFFTASYIHKSKKLRNINIFFCFTYLLFYILLPDGGDVGEMYVFFGLIHSNLFSSICNTISSLAVFVHIVLFILQTIEIVKTKKLIANEQKNQTIQS</sequence>
<name>A0A926F7W1_9FIRM</name>
<gene>
    <name evidence="2" type="ORF">H8706_11275</name>
</gene>
<keyword evidence="1" id="KW-0472">Membrane</keyword>
<feature type="transmembrane region" description="Helical" evidence="1">
    <location>
        <begin position="46"/>
        <end position="65"/>
    </location>
</feature>
<keyword evidence="3" id="KW-1185">Reference proteome</keyword>
<feature type="transmembrane region" description="Helical" evidence="1">
    <location>
        <begin position="71"/>
        <end position="93"/>
    </location>
</feature>
<keyword evidence="1" id="KW-1133">Transmembrane helix</keyword>
<evidence type="ECO:0000256" key="1">
    <source>
        <dbReference type="SAM" id="Phobius"/>
    </source>
</evidence>
<evidence type="ECO:0000313" key="3">
    <source>
        <dbReference type="Proteomes" id="UP000647416"/>
    </source>
</evidence>
<feature type="transmembrane region" description="Helical" evidence="1">
    <location>
        <begin position="141"/>
        <end position="163"/>
    </location>
</feature>
<dbReference type="Proteomes" id="UP000647416">
    <property type="component" value="Unassembled WGS sequence"/>
</dbReference>
<keyword evidence="1" id="KW-0812">Transmembrane</keyword>
<organism evidence="2 3">
    <name type="scientific">Qingrenia yutianensis</name>
    <dbReference type="NCBI Taxonomy" id="2763676"/>
    <lineage>
        <taxon>Bacteria</taxon>
        <taxon>Bacillati</taxon>
        <taxon>Bacillota</taxon>
        <taxon>Clostridia</taxon>
        <taxon>Eubacteriales</taxon>
        <taxon>Oscillospiraceae</taxon>
        <taxon>Qingrenia</taxon>
    </lineage>
</organism>
<feature type="transmembrane region" description="Helical" evidence="1">
    <location>
        <begin position="105"/>
        <end position="121"/>
    </location>
</feature>
<evidence type="ECO:0000313" key="2">
    <source>
        <dbReference type="EMBL" id="MBC8597438.1"/>
    </source>
</evidence>
<reference evidence="2" key="1">
    <citation type="submission" date="2020-08" db="EMBL/GenBank/DDBJ databases">
        <title>Genome public.</title>
        <authorList>
            <person name="Liu C."/>
            <person name="Sun Q."/>
        </authorList>
    </citation>
    <scope>NUCLEOTIDE SEQUENCE</scope>
    <source>
        <strain evidence="2">NSJ-50</strain>
    </source>
</reference>
<dbReference type="EMBL" id="JACRTE010000030">
    <property type="protein sequence ID" value="MBC8597438.1"/>
    <property type="molecule type" value="Genomic_DNA"/>
</dbReference>
<feature type="transmembrane region" description="Helical" evidence="1">
    <location>
        <begin position="12"/>
        <end position="34"/>
    </location>
</feature>
<accession>A0A926F7W1</accession>
<dbReference type="RefSeq" id="WP_262432711.1">
    <property type="nucleotide sequence ID" value="NZ_JACRTE010000030.1"/>
</dbReference>
<proteinExistence type="predicted"/>
<dbReference type="AlphaFoldDB" id="A0A926F7W1"/>
<protein>
    <submittedName>
        <fullName evidence="2">Uncharacterized protein</fullName>
    </submittedName>
</protein>
<comment type="caution">
    <text evidence="2">The sequence shown here is derived from an EMBL/GenBank/DDBJ whole genome shotgun (WGS) entry which is preliminary data.</text>
</comment>